<sequence>MGLFSTTLHVYKKEQADILESLKSLLIGRNLKFFNRINVTSDTFQQVLQLDVYSKSGVFYLVSEKFHRWTTIIELNVNVDEPFYLYELSNELSAKVKTYTLSFHLHDDDVLYYNLDHNGKSLDGYNSNVQYFLNDPLPRKEVMEQRHDVQRFSGILPEQKNIKELSNILDRGYWQAFDNNDLDEDGTPNDDKYEVIEEDRLKELGQYLEIYTADNFPYANWYKDIITLDLSKFYLLRADK</sequence>
<evidence type="ECO:0000313" key="2">
    <source>
        <dbReference type="Proteomes" id="UP000772618"/>
    </source>
</evidence>
<evidence type="ECO:0000313" key="1">
    <source>
        <dbReference type="EMBL" id="MBT1705184.1"/>
    </source>
</evidence>
<dbReference type="RefSeq" id="WP_254155139.1">
    <property type="nucleotide sequence ID" value="NZ_JAHESD010000048.1"/>
</dbReference>
<organism evidence="1 2">
    <name type="scientific">Chryseosolibacter indicus</name>
    <dbReference type="NCBI Taxonomy" id="2782351"/>
    <lineage>
        <taxon>Bacteria</taxon>
        <taxon>Pseudomonadati</taxon>
        <taxon>Bacteroidota</taxon>
        <taxon>Cytophagia</taxon>
        <taxon>Cytophagales</taxon>
        <taxon>Chryseotaleaceae</taxon>
        <taxon>Chryseosolibacter</taxon>
    </lineage>
</organism>
<accession>A0ABS5VWS3</accession>
<reference evidence="1 2" key="1">
    <citation type="submission" date="2021-05" db="EMBL/GenBank/DDBJ databases">
        <title>A Polyphasic approach of four new species of the genus Ohtaekwangia: Ohtaekwangia histidinii sp. nov., Ohtaekwangia cretensis sp. nov., Ohtaekwangia indiensis sp. nov., Ohtaekwangia reichenbachii sp. nov. from diverse environment.</title>
        <authorList>
            <person name="Octaviana S."/>
        </authorList>
    </citation>
    <scope>NUCLEOTIDE SEQUENCE [LARGE SCALE GENOMIC DNA]</scope>
    <source>
        <strain evidence="1 2">PWU20</strain>
    </source>
</reference>
<proteinExistence type="predicted"/>
<gene>
    <name evidence="1" type="ORF">KK060_17960</name>
</gene>
<name>A0ABS5VWS3_9BACT</name>
<dbReference type="Proteomes" id="UP000772618">
    <property type="component" value="Unassembled WGS sequence"/>
</dbReference>
<comment type="caution">
    <text evidence="1">The sequence shown here is derived from an EMBL/GenBank/DDBJ whole genome shotgun (WGS) entry which is preliminary data.</text>
</comment>
<protein>
    <submittedName>
        <fullName evidence="1">Uncharacterized protein</fullName>
    </submittedName>
</protein>
<dbReference type="EMBL" id="JAHESD010000048">
    <property type="protein sequence ID" value="MBT1705184.1"/>
    <property type="molecule type" value="Genomic_DNA"/>
</dbReference>
<keyword evidence="2" id="KW-1185">Reference proteome</keyword>